<comment type="similarity">
    <text evidence="1 2">Belongs to the DSS1/SEM1 family.</text>
</comment>
<feature type="compositionally biased region" description="Acidic residues" evidence="3">
    <location>
        <begin position="372"/>
        <end position="381"/>
    </location>
</feature>
<name>A0ABR0BPF7_PURLI</name>
<dbReference type="PANTHER" id="PTHR16771:SF0">
    <property type="entry name" value="26S PROTEASOME COMPLEX SUBUNIT SEM1"/>
    <property type="match status" value="1"/>
</dbReference>
<sequence length="400" mass="43195">MHDDGAHQPYLIIMTASHHMPSRTADVADAHAAQRNTAQPAAAAGPFARVGVASIPSRTLRGHDMSYYCFSIFTFLPWKGDYLRLFVQLTRCGQCLSGPPASQPTSPQAGGRGVEATSTSSIITSPHLTSSIHHPISTTTTTHHRRDAQPPTRRPHTRTRRATISSTGASLPDVHAPLLPAALPSTSVRRRYVEANLPPRPDPERRIAQRPTAKDPSPPMASTDAKPADAAKAQSETQAQPPAEQQKPTSTALGEDDEFEDFPVDGAFLLCPLRTSIPLCPTPLLNPPVAAWLALQHTHTPPGQSSIVFFMASLPAERDKRSCCPGASAAVDSSTRAGTEPPCATSNWPEEQTEAAQQQQGGSGEAKHLWEESWDDDDTSDDFSQQLKEELKKVDAAKRR</sequence>
<keyword evidence="5" id="KW-1185">Reference proteome</keyword>
<dbReference type="SMART" id="SM01385">
    <property type="entry name" value="DSS1_SEM1"/>
    <property type="match status" value="1"/>
</dbReference>
<evidence type="ECO:0000313" key="5">
    <source>
        <dbReference type="Proteomes" id="UP001287286"/>
    </source>
</evidence>
<accession>A0ABR0BPF7</accession>
<feature type="region of interest" description="Disordered" evidence="3">
    <location>
        <begin position="195"/>
        <end position="258"/>
    </location>
</feature>
<evidence type="ECO:0000256" key="2">
    <source>
        <dbReference type="RuleBase" id="RU369057"/>
    </source>
</evidence>
<dbReference type="EMBL" id="JAWRVI010000046">
    <property type="protein sequence ID" value="KAK4085875.1"/>
    <property type="molecule type" value="Genomic_DNA"/>
</dbReference>
<gene>
    <name evidence="4" type="ORF">Purlil1_9832</name>
</gene>
<proteinExistence type="inferred from homology"/>
<dbReference type="Pfam" id="PF05160">
    <property type="entry name" value="DSS1_SEM1"/>
    <property type="match status" value="1"/>
</dbReference>
<evidence type="ECO:0000256" key="1">
    <source>
        <dbReference type="ARBA" id="ARBA00034491"/>
    </source>
</evidence>
<keyword evidence="2" id="KW-0647">Proteasome</keyword>
<feature type="region of interest" description="Disordered" evidence="3">
    <location>
        <begin position="321"/>
        <end position="400"/>
    </location>
</feature>
<evidence type="ECO:0000256" key="3">
    <source>
        <dbReference type="SAM" id="MobiDB-lite"/>
    </source>
</evidence>
<dbReference type="Proteomes" id="UP001287286">
    <property type="component" value="Unassembled WGS sequence"/>
</dbReference>
<keyword evidence="2" id="KW-0539">Nucleus</keyword>
<evidence type="ECO:0000313" key="4">
    <source>
        <dbReference type="EMBL" id="KAK4085875.1"/>
    </source>
</evidence>
<dbReference type="InterPro" id="IPR007834">
    <property type="entry name" value="DSS1_SEM1"/>
</dbReference>
<dbReference type="PANTHER" id="PTHR16771">
    <property type="entry name" value="26 PROTEASOME COMPLEX SUBUNIT DSS1"/>
    <property type="match status" value="1"/>
</dbReference>
<comment type="caution">
    <text evidence="4">The sequence shown here is derived from an EMBL/GenBank/DDBJ whole genome shotgun (WGS) entry which is preliminary data.</text>
</comment>
<feature type="compositionally biased region" description="Low complexity" evidence="3">
    <location>
        <begin position="117"/>
        <end position="141"/>
    </location>
</feature>
<comment type="subcellular location">
    <subcellularLocation>
        <location evidence="2">Nucleus</location>
    </subcellularLocation>
</comment>
<comment type="function">
    <text evidence="2">Component of the 26S proteasome, a multiprotein complex involved in the ATP-dependent degradation of ubiquitinated proteins.</text>
</comment>
<reference evidence="4 5" key="1">
    <citation type="journal article" date="2024" name="Microbiol. Resour. Announc.">
        <title>Genome annotations for the ascomycete fungi Trichoderma harzianum, Trichoderma aggressivum, and Purpureocillium lilacinum.</title>
        <authorList>
            <person name="Beijen E.P.W."/>
            <person name="Ohm R.A."/>
        </authorList>
    </citation>
    <scope>NUCLEOTIDE SEQUENCE [LARGE SCALE GENOMIC DNA]</scope>
    <source>
        <strain evidence="4 5">CBS 150709</strain>
    </source>
</reference>
<feature type="compositionally biased region" description="Basic and acidic residues" evidence="3">
    <location>
        <begin position="387"/>
        <end position="400"/>
    </location>
</feature>
<feature type="region of interest" description="Disordered" evidence="3">
    <location>
        <begin position="97"/>
        <end position="178"/>
    </location>
</feature>
<dbReference type="CDD" id="cd13768">
    <property type="entry name" value="DSS1_Sem1"/>
    <property type="match status" value="1"/>
</dbReference>
<protein>
    <recommendedName>
        <fullName evidence="2">26S proteasome complex subunit SEM1</fullName>
    </recommendedName>
</protein>
<organism evidence="4 5">
    <name type="scientific">Purpureocillium lilacinum</name>
    <name type="common">Paecilomyces lilacinus</name>
    <dbReference type="NCBI Taxonomy" id="33203"/>
    <lineage>
        <taxon>Eukaryota</taxon>
        <taxon>Fungi</taxon>
        <taxon>Dikarya</taxon>
        <taxon>Ascomycota</taxon>
        <taxon>Pezizomycotina</taxon>
        <taxon>Sordariomycetes</taxon>
        <taxon>Hypocreomycetidae</taxon>
        <taxon>Hypocreales</taxon>
        <taxon>Ophiocordycipitaceae</taxon>
        <taxon>Purpureocillium</taxon>
    </lineage>
</organism>